<evidence type="ECO:0000256" key="4">
    <source>
        <dbReference type="SAM" id="MobiDB-lite"/>
    </source>
</evidence>
<feature type="DNA-binding region" description="OmpR/PhoB-type" evidence="3">
    <location>
        <begin position="4"/>
        <end position="102"/>
    </location>
</feature>
<dbReference type="PROSITE" id="PS51755">
    <property type="entry name" value="OMPR_PHOB"/>
    <property type="match status" value="1"/>
</dbReference>
<dbReference type="EMBL" id="SRXV01000001">
    <property type="protein sequence ID" value="TGY94696.1"/>
    <property type="molecule type" value="Genomic_DNA"/>
</dbReference>
<dbReference type="Gene3D" id="1.10.10.10">
    <property type="entry name" value="Winged helix-like DNA-binding domain superfamily/Winged helix DNA-binding domain"/>
    <property type="match status" value="1"/>
</dbReference>
<evidence type="ECO:0000259" key="6">
    <source>
        <dbReference type="PROSITE" id="PS51755"/>
    </source>
</evidence>
<dbReference type="OrthoDB" id="54411at2"/>
<dbReference type="Pfam" id="PF13432">
    <property type="entry name" value="TPR_16"/>
    <property type="match status" value="1"/>
</dbReference>
<gene>
    <name evidence="7" type="ORF">E5162_05340</name>
</gene>
<accession>A0A4S2HF79</accession>
<feature type="region of interest" description="Disordered" evidence="4">
    <location>
        <begin position="149"/>
        <end position="171"/>
    </location>
</feature>
<evidence type="ECO:0000256" key="2">
    <source>
        <dbReference type="PROSITE-ProRule" id="PRU00339"/>
    </source>
</evidence>
<evidence type="ECO:0000256" key="5">
    <source>
        <dbReference type="SAM" id="Phobius"/>
    </source>
</evidence>
<organism evidence="7 8">
    <name type="scientific">Marinicauda pacifica</name>
    <dbReference type="NCBI Taxonomy" id="1133559"/>
    <lineage>
        <taxon>Bacteria</taxon>
        <taxon>Pseudomonadati</taxon>
        <taxon>Pseudomonadota</taxon>
        <taxon>Alphaproteobacteria</taxon>
        <taxon>Maricaulales</taxon>
        <taxon>Maricaulaceae</taxon>
        <taxon>Marinicauda</taxon>
    </lineage>
</organism>
<keyword evidence="5" id="KW-0812">Transmembrane</keyword>
<dbReference type="PROSITE" id="PS50005">
    <property type="entry name" value="TPR"/>
    <property type="match status" value="1"/>
</dbReference>
<feature type="transmembrane region" description="Helical" evidence="5">
    <location>
        <begin position="126"/>
        <end position="145"/>
    </location>
</feature>
<comment type="caution">
    <text evidence="7">The sequence shown here is derived from an EMBL/GenBank/DDBJ whole genome shotgun (WGS) entry which is preliminary data.</text>
</comment>
<dbReference type="SUPFAM" id="SSF46894">
    <property type="entry name" value="C-terminal effector domain of the bipartite response regulators"/>
    <property type="match status" value="1"/>
</dbReference>
<dbReference type="InterPro" id="IPR001867">
    <property type="entry name" value="OmpR/PhoB-type_DNA-bd"/>
</dbReference>
<dbReference type="InterPro" id="IPR016032">
    <property type="entry name" value="Sig_transdc_resp-reg_C-effctor"/>
</dbReference>
<dbReference type="AlphaFoldDB" id="A0A4S2HF79"/>
<protein>
    <submittedName>
        <fullName evidence="7">Tetratricopeptide repeat protein</fullName>
    </submittedName>
</protein>
<feature type="domain" description="OmpR/PhoB-type" evidence="6">
    <location>
        <begin position="4"/>
        <end position="102"/>
    </location>
</feature>
<dbReference type="SMART" id="SM00028">
    <property type="entry name" value="TPR"/>
    <property type="match status" value="2"/>
</dbReference>
<feature type="compositionally biased region" description="Acidic residues" evidence="4">
    <location>
        <begin position="150"/>
        <end position="164"/>
    </location>
</feature>
<reference evidence="7 8" key="1">
    <citation type="journal article" date="2013" name="Int. J. Syst. Evol. Microbiol.">
        <title>Marinicauda pacifica gen. nov., sp. nov., a prosthecate alphaproteobacterium of the family Hyphomonadaceae isolated from deep seawater.</title>
        <authorList>
            <person name="Zhang X.Y."/>
            <person name="Li G.W."/>
            <person name="Wang C.S."/>
            <person name="Zhang Y.J."/>
            <person name="Xu X.W."/>
            <person name="Li H."/>
            <person name="Liu A."/>
            <person name="Liu C."/>
            <person name="Xie B.B."/>
            <person name="Qin Q.L."/>
            <person name="Xu Z."/>
            <person name="Chen X.L."/>
            <person name="Zhou B.C."/>
            <person name="Zhang Y.Z."/>
        </authorList>
    </citation>
    <scope>NUCLEOTIDE SEQUENCE [LARGE SCALE GENOMIC DNA]</scope>
    <source>
        <strain evidence="7 8">P-1 km-3</strain>
    </source>
</reference>
<dbReference type="PROSITE" id="PS50293">
    <property type="entry name" value="TPR_REGION"/>
    <property type="match status" value="1"/>
</dbReference>
<dbReference type="Gene3D" id="1.25.40.10">
    <property type="entry name" value="Tetratricopeptide repeat domain"/>
    <property type="match status" value="1"/>
</dbReference>
<feature type="repeat" description="TPR" evidence="2">
    <location>
        <begin position="273"/>
        <end position="306"/>
    </location>
</feature>
<dbReference type="GO" id="GO:0006355">
    <property type="term" value="P:regulation of DNA-templated transcription"/>
    <property type="evidence" value="ECO:0007669"/>
    <property type="project" value="InterPro"/>
</dbReference>
<evidence type="ECO:0000256" key="1">
    <source>
        <dbReference type="ARBA" id="ARBA00023125"/>
    </source>
</evidence>
<dbReference type="CDD" id="cd00383">
    <property type="entry name" value="trans_reg_C"/>
    <property type="match status" value="1"/>
</dbReference>
<evidence type="ECO:0000313" key="7">
    <source>
        <dbReference type="EMBL" id="TGY94696.1"/>
    </source>
</evidence>
<dbReference type="InterPro" id="IPR011990">
    <property type="entry name" value="TPR-like_helical_dom_sf"/>
</dbReference>
<sequence length="423" mass="45837">MGEAAPFQLLEWQVEPVRKRLIGPDGEREVEPRVMDLLVLLAARPGEVLSRTEIGAAVWGGVHVNDDALGRTVWKLRQALGDDARTPRFIETVPKRGYRLIATPEVMPAQAPVFAAPPRQRGRRRLLAGGAVIGLALIAASMFMLRPEVDAPDADPGPDPEAESAPENPDAVTLRRADAFYHQFTRTDNEAALRLYEAVLEGDPDNGAALAGLSNALTQQVIRWRGEAGTPIERTSLGEALASGYLDTEEAQRVLTRARRLAEAAIRENPAHARAYRSLGLVLAAQGEFSAAEDAYARALVIDPDAWGALINLSEMASFRGDEAAALSYLEQAYEVMARTYDARPLEIRPWHSEVGLSVAARHDERGSLGEAELWYRRVLSSDPLNQAAVRGLAGVLSRAGDAGAADALCADFERRTGQACEP</sequence>
<keyword evidence="8" id="KW-1185">Reference proteome</keyword>
<keyword evidence="5" id="KW-0472">Membrane</keyword>
<dbReference type="InterPro" id="IPR036388">
    <property type="entry name" value="WH-like_DNA-bd_sf"/>
</dbReference>
<name>A0A4S2HF79_9PROT</name>
<dbReference type="GO" id="GO:0003677">
    <property type="term" value="F:DNA binding"/>
    <property type="evidence" value="ECO:0007669"/>
    <property type="project" value="UniProtKB-UniRule"/>
</dbReference>
<dbReference type="SMART" id="SM00862">
    <property type="entry name" value="Trans_reg_C"/>
    <property type="match status" value="1"/>
</dbReference>
<evidence type="ECO:0000256" key="3">
    <source>
        <dbReference type="PROSITE-ProRule" id="PRU01091"/>
    </source>
</evidence>
<dbReference type="InterPro" id="IPR019734">
    <property type="entry name" value="TPR_rpt"/>
</dbReference>
<dbReference type="GO" id="GO:0000160">
    <property type="term" value="P:phosphorelay signal transduction system"/>
    <property type="evidence" value="ECO:0007669"/>
    <property type="project" value="InterPro"/>
</dbReference>
<dbReference type="SUPFAM" id="SSF48452">
    <property type="entry name" value="TPR-like"/>
    <property type="match status" value="1"/>
</dbReference>
<dbReference type="Pfam" id="PF00486">
    <property type="entry name" value="Trans_reg_C"/>
    <property type="match status" value="1"/>
</dbReference>
<dbReference type="RefSeq" id="WP_135943893.1">
    <property type="nucleotide sequence ID" value="NZ_BMEI01000001.1"/>
</dbReference>
<keyword evidence="1 3" id="KW-0238">DNA-binding</keyword>
<dbReference type="PANTHER" id="PTHR47691:SF3">
    <property type="entry name" value="HTH-TYPE TRANSCRIPTIONAL REGULATOR RV0890C-RELATED"/>
    <property type="match status" value="1"/>
</dbReference>
<keyword evidence="2" id="KW-0802">TPR repeat</keyword>
<keyword evidence="5" id="KW-1133">Transmembrane helix</keyword>
<evidence type="ECO:0000313" key="8">
    <source>
        <dbReference type="Proteomes" id="UP000305451"/>
    </source>
</evidence>
<dbReference type="Proteomes" id="UP000305451">
    <property type="component" value="Unassembled WGS sequence"/>
</dbReference>
<proteinExistence type="predicted"/>
<dbReference type="PANTHER" id="PTHR47691">
    <property type="entry name" value="REGULATOR-RELATED"/>
    <property type="match status" value="1"/>
</dbReference>